<dbReference type="EMBL" id="BQXS01000199">
    <property type="protein sequence ID" value="GKT28248.1"/>
    <property type="molecule type" value="Genomic_DNA"/>
</dbReference>
<keyword evidence="4" id="KW-1185">Reference proteome</keyword>
<gene>
    <name evidence="3" type="ORF">ADUPG1_000535</name>
</gene>
<proteinExistence type="predicted"/>
<name>A0ABQ5K6S0_9EUKA</name>
<accession>A0ABQ5K6S0</accession>
<feature type="compositionally biased region" description="Pro residues" evidence="2">
    <location>
        <begin position="579"/>
        <end position="589"/>
    </location>
</feature>
<protein>
    <submittedName>
        <fullName evidence="3">Uncharacterized protein</fullName>
    </submittedName>
</protein>
<evidence type="ECO:0000256" key="1">
    <source>
        <dbReference type="SAM" id="Coils"/>
    </source>
</evidence>
<evidence type="ECO:0000313" key="4">
    <source>
        <dbReference type="Proteomes" id="UP001057375"/>
    </source>
</evidence>
<keyword evidence="1" id="KW-0175">Coiled coil</keyword>
<reference evidence="3" key="1">
    <citation type="submission" date="2022-03" db="EMBL/GenBank/DDBJ databases">
        <title>Draft genome sequence of Aduncisulcus paluster, a free-living microaerophilic Fornicata.</title>
        <authorList>
            <person name="Yuyama I."/>
            <person name="Kume K."/>
            <person name="Tamura T."/>
            <person name="Inagaki Y."/>
            <person name="Hashimoto T."/>
        </authorList>
    </citation>
    <scope>NUCLEOTIDE SEQUENCE</scope>
    <source>
        <strain evidence="3">NY0171</strain>
    </source>
</reference>
<evidence type="ECO:0000256" key="2">
    <source>
        <dbReference type="SAM" id="MobiDB-lite"/>
    </source>
</evidence>
<evidence type="ECO:0000313" key="3">
    <source>
        <dbReference type="EMBL" id="GKT28248.1"/>
    </source>
</evidence>
<comment type="caution">
    <text evidence="3">The sequence shown here is derived from an EMBL/GenBank/DDBJ whole genome shotgun (WGS) entry which is preliminary data.</text>
</comment>
<organism evidence="3 4">
    <name type="scientific">Aduncisulcus paluster</name>
    <dbReference type="NCBI Taxonomy" id="2918883"/>
    <lineage>
        <taxon>Eukaryota</taxon>
        <taxon>Metamonada</taxon>
        <taxon>Carpediemonas-like organisms</taxon>
        <taxon>Aduncisulcus</taxon>
    </lineage>
</organism>
<feature type="region of interest" description="Disordered" evidence="2">
    <location>
        <begin position="562"/>
        <end position="589"/>
    </location>
</feature>
<feature type="coiled-coil region" evidence="1">
    <location>
        <begin position="92"/>
        <end position="263"/>
    </location>
</feature>
<dbReference type="Proteomes" id="UP001057375">
    <property type="component" value="Unassembled WGS sequence"/>
</dbReference>
<sequence length="589" mass="66955">MDPGYKLTQNFDFDVENPGEDDVLSSSSHISASQVKSSIQLSSLAYETLNAHIQELQSELLACKTTNSTLEEVHKVEVSRLQSLLASSTESRAKALHTNKKLEEQVKLLGQQLERERLATISQKSIIATQSDEIEKYKSKISQLQQGKRTLEDDAKENSEYTTAICEKLEAEKEELSRLVSELSSVKETQKSTIKSQQDKIDSLELAKKSESSSHLHLQNQHSTLLSSLSLCETEKRDAKRELEELKEKYRLQTSEYQRYRIDVENDLKSKKETISSLSIQLKSMHSEVRKTEETSRTTNERQHLLVQMMETTMFGLFDRISEISSLYATHVSSINSCMILLDTLYKKLTSDMAGFMSDSSNAEIDFKLLFEATKRAILYEDPLHSSLKLPLSSESHRLGMSSLTYPHAIIAETVLEGTGDVCGPKGIKTQTIRGDLDNIVHVVLDYLTKIEKMVVVLVCKNKESKNVMQFSRNMHSLSSQIRNHVCLAYEQSTSNCEYVTKWVENMERYVSKVCVDKLASKYLSSSIELHISPKKKEREREILVETIEQECQTDPSIITISPLSHHLPSTRKPRMPSSRPPPVPKFYK</sequence>